<dbReference type="InterPro" id="IPR011050">
    <property type="entry name" value="Pectin_lyase_fold/virulence"/>
</dbReference>
<evidence type="ECO:0000256" key="1">
    <source>
        <dbReference type="SAM" id="SignalP"/>
    </source>
</evidence>
<dbReference type="InterPro" id="IPR039448">
    <property type="entry name" value="Beta_helix"/>
</dbReference>
<reference evidence="3 4" key="1">
    <citation type="submission" date="2020-01" db="EMBL/GenBank/DDBJ databases">
        <title>Paenibacillus soybeanensis sp. nov. isolated from the nodules of soybean (Glycine max(L.) Merr).</title>
        <authorList>
            <person name="Wang H."/>
        </authorList>
    </citation>
    <scope>NUCLEOTIDE SEQUENCE [LARGE SCALE GENOMIC DNA]</scope>
    <source>
        <strain evidence="3 4">DSM 23054</strain>
    </source>
</reference>
<evidence type="ECO:0000259" key="2">
    <source>
        <dbReference type="PROSITE" id="PS50853"/>
    </source>
</evidence>
<dbReference type="RefSeq" id="WP_161698862.1">
    <property type="nucleotide sequence ID" value="NZ_JAAAMU010000006.1"/>
</dbReference>
<dbReference type="Gene3D" id="2.160.20.10">
    <property type="entry name" value="Single-stranded right-handed beta-helix, Pectin lyase-like"/>
    <property type="match status" value="1"/>
</dbReference>
<dbReference type="SUPFAM" id="SSF49373">
    <property type="entry name" value="Invasin/intimin cell-adhesion fragments"/>
    <property type="match status" value="1"/>
</dbReference>
<dbReference type="InterPro" id="IPR013783">
    <property type="entry name" value="Ig-like_fold"/>
</dbReference>
<dbReference type="EMBL" id="JAAAMU010000006">
    <property type="protein sequence ID" value="NBC70192.1"/>
    <property type="molecule type" value="Genomic_DNA"/>
</dbReference>
<dbReference type="SMART" id="SM00710">
    <property type="entry name" value="PbH1"/>
    <property type="match status" value="6"/>
</dbReference>
<evidence type="ECO:0000313" key="4">
    <source>
        <dbReference type="Proteomes" id="UP000558113"/>
    </source>
</evidence>
<dbReference type="InterPro" id="IPR006626">
    <property type="entry name" value="PbH1"/>
</dbReference>
<dbReference type="Proteomes" id="UP000558113">
    <property type="component" value="Unassembled WGS sequence"/>
</dbReference>
<dbReference type="OrthoDB" id="3333873at2"/>
<dbReference type="InterPro" id="IPR008964">
    <property type="entry name" value="Invasin/intimin_cell_adhesion"/>
</dbReference>
<dbReference type="Gene3D" id="2.60.40.10">
    <property type="entry name" value="Immunoglobulins"/>
    <property type="match status" value="1"/>
</dbReference>
<dbReference type="Gene3D" id="2.60.40.1080">
    <property type="match status" value="1"/>
</dbReference>
<dbReference type="InterPro" id="IPR036116">
    <property type="entry name" value="FN3_sf"/>
</dbReference>
<feature type="chain" id="PRO_5039238012" description="Fibronectin type-III domain-containing protein" evidence="1">
    <location>
        <begin position="30"/>
        <end position="969"/>
    </location>
</feature>
<proteinExistence type="predicted"/>
<evidence type="ECO:0000313" key="3">
    <source>
        <dbReference type="EMBL" id="NBC70192.1"/>
    </source>
</evidence>
<dbReference type="InterPro" id="IPR033803">
    <property type="entry name" value="CBD-like_Golvesin-Xly"/>
</dbReference>
<dbReference type="Pfam" id="PF02368">
    <property type="entry name" value="Big_2"/>
    <property type="match status" value="1"/>
</dbReference>
<feature type="signal peptide" evidence="1">
    <location>
        <begin position="1"/>
        <end position="29"/>
    </location>
</feature>
<feature type="domain" description="Fibronectin type-III" evidence="2">
    <location>
        <begin position="544"/>
        <end position="631"/>
    </location>
</feature>
<dbReference type="InterPro" id="IPR012334">
    <property type="entry name" value="Pectin_lyas_fold"/>
</dbReference>
<comment type="caution">
    <text evidence="3">The sequence shown here is derived from an EMBL/GenBank/DDBJ whole genome shotgun (WGS) entry which is preliminary data.</text>
</comment>
<dbReference type="InterPro" id="IPR003343">
    <property type="entry name" value="Big_2"/>
</dbReference>
<dbReference type="AlphaFoldDB" id="A0A7X4YPJ9"/>
<dbReference type="SMART" id="SM00060">
    <property type="entry name" value="FN3"/>
    <property type="match status" value="1"/>
</dbReference>
<dbReference type="Pfam" id="PF25275">
    <property type="entry name" value="Golvesin_C"/>
    <property type="match status" value="1"/>
</dbReference>
<sequence>MKASKRWKAGLLAALSALTLQLADAGSLAAGTAAAEATGATYYVDSVSGNDANSGTSTGQPWRTLGHVSTVGGAGQLHPGDQVLLKSGSVWNQSLDITFSGSADGQITIGSYGGDVKPIINGGGGSYGVRIENEQYVTLQDIEITNFNAANPNDYKTEFHRRSGVWVIAHHEGVMSGIQLKDLDIHDVAGISVSGEDSVIDTDGDSVNKNHNAAIMVNAWEWLPNVAADKHGYFKDLLIEDNNIHDVQTIGINMDGYTNDLTKYHQNVVVRNNTINKTGSDGIVIGVADHPLIENNAVYDVAINSYDFKWIAGIWVWKTNGAIFRHNEVARVHYLNSASADSAAFDTDILAKGDHLYEFNYSHDNTGGFVMDMGQLQDGTNYYRYNLSRNDQHHKASGQTISSNDKGLFYNNVFYNDNGDGIVMSNSPKSTFINNIFYTSQGNPPYPQGPAFYNNDFYGSTPPSQGIRNLTVDPKFVDPTGGDGIDKVAGFKLRADSPLIGEGRIVADNGGKDFFGNPLYTGSPDIGLFEDPASTKNDTAAPGAPTGLQAKDRTDTTVKLAWTAAEGGVPLDGDIYDAGTDEKLASVIMSNTVTLTGLTADTDYSFYVIARDFSGNESAPSSTLAVRTTSASVIVDDADAAKTGAWAAGTGGYGSGFIYAAKGSGAKSVAWTPNLPTAGYYAVYYWLPPRVSNESRATNAAFRVQFDGGAKSYAVNEYTSPQGQWLLLGNHKFAAGTGGSVTLSDLANDKVVADAVKFEYLADFGPDSITKVTAVPGKPQLKTGDTTSLSVIGADDAGKTLDLKAENVAIAYSSDAPSVASVSADGTITAVAAGTAHVHAVVTVNGHDLTSDDATIIVGNGLTVSTPVFKDGSGNAITTLQPSGIVKVSTTIVNSTDADQSVTLIVGVYNANGLLASTTENANVKTFTNQTLTATIVLPANTNGASIRAFVWDGKGTMHPLASKTLFPH</sequence>
<dbReference type="Pfam" id="PF00041">
    <property type="entry name" value="fn3"/>
    <property type="match status" value="1"/>
</dbReference>
<dbReference type="CDD" id="cd00063">
    <property type="entry name" value="FN3"/>
    <property type="match status" value="1"/>
</dbReference>
<organism evidence="3 4">
    <name type="scientific">Paenibacillus sacheonensis</name>
    <dbReference type="NCBI Taxonomy" id="742054"/>
    <lineage>
        <taxon>Bacteria</taxon>
        <taxon>Bacillati</taxon>
        <taxon>Bacillota</taxon>
        <taxon>Bacilli</taxon>
        <taxon>Bacillales</taxon>
        <taxon>Paenibacillaceae</taxon>
        <taxon>Paenibacillus</taxon>
    </lineage>
</organism>
<accession>A0A7X4YPJ9</accession>
<dbReference type="Pfam" id="PF13229">
    <property type="entry name" value="Beta_helix"/>
    <property type="match status" value="1"/>
</dbReference>
<dbReference type="SUPFAM" id="SSF49265">
    <property type="entry name" value="Fibronectin type III"/>
    <property type="match status" value="1"/>
</dbReference>
<dbReference type="SUPFAM" id="SSF51126">
    <property type="entry name" value="Pectin lyase-like"/>
    <property type="match status" value="1"/>
</dbReference>
<dbReference type="PROSITE" id="PS50853">
    <property type="entry name" value="FN3"/>
    <property type="match status" value="1"/>
</dbReference>
<name>A0A7X4YPJ9_9BACL</name>
<gene>
    <name evidence="3" type="ORF">GT003_14430</name>
</gene>
<keyword evidence="1" id="KW-0732">Signal</keyword>
<dbReference type="InterPro" id="IPR003961">
    <property type="entry name" value="FN3_dom"/>
</dbReference>
<protein>
    <recommendedName>
        <fullName evidence="2">Fibronectin type-III domain-containing protein</fullName>
    </recommendedName>
</protein>
<keyword evidence="4" id="KW-1185">Reference proteome</keyword>